<feature type="region of interest" description="Disordered" evidence="1">
    <location>
        <begin position="1"/>
        <end position="45"/>
    </location>
</feature>
<dbReference type="Pfam" id="PF00149">
    <property type="entry name" value="Metallophos"/>
    <property type="match status" value="1"/>
</dbReference>
<sequence length="336" mass="37858">MKFGLLSRKKQPAEAPPSAHNAPPEHATTTSTTMAEPSSSKGPLPKSILHVDYDINNLPPVPPNYTRFVCISDTHSHTFPVPPGDVLLHGGDLTNTGTVSNFEKTMEWLYEMPHKVKVIIAGNHDLTLHEGWYDTAWSRWHSREGKQNIEPIKEMLKGSKAQKAGVIYLEDEETTFQAKEGGKTWSVYGSPWSPWFYDWAFNYLREDGEKMVSKIPKADILLTHGPPHGILDATNSGEFVGCEDLRKRLPTLRPRIHVFGHIHEAHGAYTHAWKDDICPSYQNNDSVLPEPDTDPNVDTTVFVNPANWPMGKRRAEYRTREFGGDGFRPIIVDLLD</sequence>
<keyword evidence="4" id="KW-1185">Reference proteome</keyword>
<dbReference type="InterPro" id="IPR029052">
    <property type="entry name" value="Metallo-depent_PP-like"/>
</dbReference>
<evidence type="ECO:0000313" key="3">
    <source>
        <dbReference type="EMBL" id="KAL0564879.1"/>
    </source>
</evidence>
<organism evidence="3 4">
    <name type="scientific">Marasmius crinis-equi</name>
    <dbReference type="NCBI Taxonomy" id="585013"/>
    <lineage>
        <taxon>Eukaryota</taxon>
        <taxon>Fungi</taxon>
        <taxon>Dikarya</taxon>
        <taxon>Basidiomycota</taxon>
        <taxon>Agaricomycotina</taxon>
        <taxon>Agaricomycetes</taxon>
        <taxon>Agaricomycetidae</taxon>
        <taxon>Agaricales</taxon>
        <taxon>Marasmiineae</taxon>
        <taxon>Marasmiaceae</taxon>
        <taxon>Marasmius</taxon>
    </lineage>
</organism>
<evidence type="ECO:0000259" key="2">
    <source>
        <dbReference type="Pfam" id="PF00149"/>
    </source>
</evidence>
<comment type="caution">
    <text evidence="3">The sequence shown here is derived from an EMBL/GenBank/DDBJ whole genome shotgun (WGS) entry which is preliminary data.</text>
</comment>
<dbReference type="PANTHER" id="PTHR12905">
    <property type="entry name" value="METALLOPHOSPHOESTERASE"/>
    <property type="match status" value="1"/>
</dbReference>
<dbReference type="Gene3D" id="3.60.21.10">
    <property type="match status" value="1"/>
</dbReference>
<dbReference type="Proteomes" id="UP001465976">
    <property type="component" value="Unassembled WGS sequence"/>
</dbReference>
<dbReference type="EMBL" id="JBAHYK010002532">
    <property type="protein sequence ID" value="KAL0564879.1"/>
    <property type="molecule type" value="Genomic_DNA"/>
</dbReference>
<dbReference type="InterPro" id="IPR004843">
    <property type="entry name" value="Calcineurin-like_PHP"/>
</dbReference>
<dbReference type="SUPFAM" id="SSF56300">
    <property type="entry name" value="Metallo-dependent phosphatases"/>
    <property type="match status" value="1"/>
</dbReference>
<evidence type="ECO:0000256" key="1">
    <source>
        <dbReference type="SAM" id="MobiDB-lite"/>
    </source>
</evidence>
<proteinExistence type="predicted"/>
<dbReference type="InterPro" id="IPR051693">
    <property type="entry name" value="UPF0046_metallophosphoest"/>
</dbReference>
<dbReference type="PANTHER" id="PTHR12905:SF0">
    <property type="entry name" value="CALCINEURIN-LIKE PHOSPHOESTERASE DOMAIN-CONTAINING PROTEIN"/>
    <property type="match status" value="1"/>
</dbReference>
<feature type="compositionally biased region" description="Polar residues" evidence="1">
    <location>
        <begin position="27"/>
        <end position="41"/>
    </location>
</feature>
<evidence type="ECO:0000313" key="4">
    <source>
        <dbReference type="Proteomes" id="UP001465976"/>
    </source>
</evidence>
<reference evidence="3 4" key="1">
    <citation type="submission" date="2024-02" db="EMBL/GenBank/DDBJ databases">
        <title>A draft genome for the cacao thread blight pathogen Marasmius crinis-equi.</title>
        <authorList>
            <person name="Cohen S.P."/>
            <person name="Baruah I.K."/>
            <person name="Amoako-Attah I."/>
            <person name="Bukari Y."/>
            <person name="Meinhardt L.W."/>
            <person name="Bailey B.A."/>
        </authorList>
    </citation>
    <scope>NUCLEOTIDE SEQUENCE [LARGE SCALE GENOMIC DNA]</scope>
    <source>
        <strain evidence="3 4">GH-76</strain>
    </source>
</reference>
<protein>
    <recommendedName>
        <fullName evidence="2">Calcineurin-like phosphoesterase domain-containing protein</fullName>
    </recommendedName>
</protein>
<feature type="domain" description="Calcineurin-like phosphoesterase" evidence="2">
    <location>
        <begin position="82"/>
        <end position="264"/>
    </location>
</feature>
<gene>
    <name evidence="3" type="ORF">V5O48_017158</name>
</gene>
<dbReference type="CDD" id="cd07379">
    <property type="entry name" value="MPP_239FB"/>
    <property type="match status" value="1"/>
</dbReference>
<accession>A0ABR3EPS8</accession>
<name>A0ABR3EPS8_9AGAR</name>